<dbReference type="AlphaFoldDB" id="A0A517NKZ4"/>
<dbReference type="KEGG" id="rlc:K227x_62400"/>
<name>A0A517NKZ4_9BACT</name>
<sequence>MGRGGQGNKSPHRPLATAITKANRSIPMNDPKSKTHACLRTYEIGQHDWRVPIHTDFADWLGDNVRNIHAKNELAIGFRTWLKSGEFSINQKRLTATSSSNSRAATASAIRSCPMIKQVAPAERQRSAAVHKFVGLRGVEIGAPDSATLPCLPALYLPPSLRTIHLIDGGWLHNRAVHWADWCEANQYDLPTDYLGRTSMGRSVFESLSKIEFPRSSGWLTTLSGDRSHESRLSPREHGYMYQRRCVVSGVIRKVRVLAGRCYHSLTQCPRELRRLLRIGGERLAEADVAASYFTFLAGQLPESAEKRRLVSLLQSGQWYEWLADATQMPMDTSADRDSVKVEAQRQLLFGIDWRVCARPMWKSFSKTFPKLAALINRLRKSEKGPSGLSHFLSRLEGQTMNRAYGSLVGRGVACLPLHDGILVGESSVEMAAGLIREVGAELLGFESLVRAK</sequence>
<keyword evidence="3" id="KW-1185">Reference proteome</keyword>
<evidence type="ECO:0000313" key="2">
    <source>
        <dbReference type="EMBL" id="QDT07812.1"/>
    </source>
</evidence>
<gene>
    <name evidence="2" type="ORF">K227x_62400</name>
</gene>
<evidence type="ECO:0000313" key="3">
    <source>
        <dbReference type="Proteomes" id="UP000318538"/>
    </source>
</evidence>
<dbReference type="Proteomes" id="UP000318538">
    <property type="component" value="Chromosome"/>
</dbReference>
<evidence type="ECO:0000256" key="1">
    <source>
        <dbReference type="SAM" id="MobiDB-lite"/>
    </source>
</evidence>
<feature type="region of interest" description="Disordered" evidence="1">
    <location>
        <begin position="1"/>
        <end position="32"/>
    </location>
</feature>
<dbReference type="EMBL" id="CP036525">
    <property type="protein sequence ID" value="QDT07812.1"/>
    <property type="molecule type" value="Genomic_DNA"/>
</dbReference>
<protein>
    <submittedName>
        <fullName evidence="2">Uncharacterized protein</fullName>
    </submittedName>
</protein>
<accession>A0A517NKZ4</accession>
<organism evidence="2 3">
    <name type="scientific">Rubripirellula lacrimiformis</name>
    <dbReference type="NCBI Taxonomy" id="1930273"/>
    <lineage>
        <taxon>Bacteria</taxon>
        <taxon>Pseudomonadati</taxon>
        <taxon>Planctomycetota</taxon>
        <taxon>Planctomycetia</taxon>
        <taxon>Pirellulales</taxon>
        <taxon>Pirellulaceae</taxon>
        <taxon>Rubripirellula</taxon>
    </lineage>
</organism>
<reference evidence="2 3" key="1">
    <citation type="submission" date="2019-02" db="EMBL/GenBank/DDBJ databases">
        <title>Deep-cultivation of Planctomycetes and their phenomic and genomic characterization uncovers novel biology.</title>
        <authorList>
            <person name="Wiegand S."/>
            <person name="Jogler M."/>
            <person name="Boedeker C."/>
            <person name="Pinto D."/>
            <person name="Vollmers J."/>
            <person name="Rivas-Marin E."/>
            <person name="Kohn T."/>
            <person name="Peeters S.H."/>
            <person name="Heuer A."/>
            <person name="Rast P."/>
            <person name="Oberbeckmann S."/>
            <person name="Bunk B."/>
            <person name="Jeske O."/>
            <person name="Meyerdierks A."/>
            <person name="Storesund J.E."/>
            <person name="Kallscheuer N."/>
            <person name="Luecker S."/>
            <person name="Lage O.M."/>
            <person name="Pohl T."/>
            <person name="Merkel B.J."/>
            <person name="Hornburger P."/>
            <person name="Mueller R.-W."/>
            <person name="Bruemmer F."/>
            <person name="Labrenz M."/>
            <person name="Spormann A.M."/>
            <person name="Op den Camp H."/>
            <person name="Overmann J."/>
            <person name="Amann R."/>
            <person name="Jetten M.S.M."/>
            <person name="Mascher T."/>
            <person name="Medema M.H."/>
            <person name="Devos D.P."/>
            <person name="Kaster A.-K."/>
            <person name="Ovreas L."/>
            <person name="Rohde M."/>
            <person name="Galperin M.Y."/>
            <person name="Jogler C."/>
        </authorList>
    </citation>
    <scope>NUCLEOTIDE SEQUENCE [LARGE SCALE GENOMIC DNA]</scope>
    <source>
        <strain evidence="2 3">K22_7</strain>
    </source>
</reference>
<proteinExistence type="predicted"/>